<organism evidence="2 3">
    <name type="scientific">Patella caerulea</name>
    <name type="common">Rayed Mediterranean limpet</name>
    <dbReference type="NCBI Taxonomy" id="87958"/>
    <lineage>
        <taxon>Eukaryota</taxon>
        <taxon>Metazoa</taxon>
        <taxon>Spiralia</taxon>
        <taxon>Lophotrochozoa</taxon>
        <taxon>Mollusca</taxon>
        <taxon>Gastropoda</taxon>
        <taxon>Patellogastropoda</taxon>
        <taxon>Patelloidea</taxon>
        <taxon>Patellidae</taxon>
        <taxon>Patella</taxon>
    </lineage>
</organism>
<feature type="compositionally biased region" description="Low complexity" evidence="1">
    <location>
        <begin position="16"/>
        <end position="27"/>
    </location>
</feature>
<protein>
    <submittedName>
        <fullName evidence="2">Uncharacterized protein</fullName>
    </submittedName>
</protein>
<feature type="region of interest" description="Disordered" evidence="1">
    <location>
        <begin position="85"/>
        <end position="106"/>
    </location>
</feature>
<dbReference type="Proteomes" id="UP001347796">
    <property type="component" value="Unassembled WGS sequence"/>
</dbReference>
<feature type="compositionally biased region" description="Low complexity" evidence="1">
    <location>
        <begin position="39"/>
        <end position="49"/>
    </location>
</feature>
<reference evidence="2 3" key="1">
    <citation type="submission" date="2024-01" db="EMBL/GenBank/DDBJ databases">
        <title>The genome of the rayed Mediterranean limpet Patella caerulea (Linnaeus, 1758).</title>
        <authorList>
            <person name="Anh-Thu Weber A."/>
            <person name="Halstead-Nussloch G."/>
        </authorList>
    </citation>
    <scope>NUCLEOTIDE SEQUENCE [LARGE SCALE GENOMIC DNA]</scope>
    <source>
        <strain evidence="2">AATW-2023a</strain>
        <tissue evidence="2">Whole specimen</tissue>
    </source>
</reference>
<evidence type="ECO:0000256" key="1">
    <source>
        <dbReference type="SAM" id="MobiDB-lite"/>
    </source>
</evidence>
<feature type="compositionally biased region" description="Polar residues" evidence="1">
    <location>
        <begin position="201"/>
        <end position="213"/>
    </location>
</feature>
<name>A0AAN8JKI5_PATCE</name>
<accession>A0AAN8JKI5</accession>
<keyword evidence="3" id="KW-1185">Reference proteome</keyword>
<dbReference type="EMBL" id="JAZGQO010000010">
    <property type="protein sequence ID" value="KAK6176359.1"/>
    <property type="molecule type" value="Genomic_DNA"/>
</dbReference>
<feature type="region of interest" description="Disordered" evidence="1">
    <location>
        <begin position="167"/>
        <end position="213"/>
    </location>
</feature>
<comment type="caution">
    <text evidence="2">The sequence shown here is derived from an EMBL/GenBank/DDBJ whole genome shotgun (WGS) entry which is preliminary data.</text>
</comment>
<gene>
    <name evidence="2" type="ORF">SNE40_014659</name>
</gene>
<evidence type="ECO:0000313" key="3">
    <source>
        <dbReference type="Proteomes" id="UP001347796"/>
    </source>
</evidence>
<feature type="region of interest" description="Disordered" evidence="1">
    <location>
        <begin position="16"/>
        <end position="58"/>
    </location>
</feature>
<sequence>MSKESFSVSIEEELSISESISSRLSSSAREDGTVRTRTSSSSIHTEFSSLRSLDRSKESLSTSIEEELSIYSCSSPELGKLMVQKGQKADKATAVHSTSTPDVPHSINKISSLNSNHTVIKNVKRQGLELPSLIVYPKINPRSSATPPKIKSSSSVFESPQKRFQMAKKVGAAPLPSLPGLFNLKPPASPRPDTKNIRLPSLSSQTKFYNRQD</sequence>
<evidence type="ECO:0000313" key="2">
    <source>
        <dbReference type="EMBL" id="KAK6176359.1"/>
    </source>
</evidence>
<dbReference type="AlphaFoldDB" id="A0AAN8JKI5"/>
<proteinExistence type="predicted"/>